<organism evidence="1">
    <name type="scientific">marine sediment metagenome</name>
    <dbReference type="NCBI Taxonomy" id="412755"/>
    <lineage>
        <taxon>unclassified sequences</taxon>
        <taxon>metagenomes</taxon>
        <taxon>ecological metagenomes</taxon>
    </lineage>
</organism>
<sequence length="55" mass="6248">LLVRIINCAEGELKEGDEVKLVVFEVPAHPIEVKRETKVCNRVYYAFEPVKSASM</sequence>
<name>X1H7E4_9ZZZZ</name>
<reference evidence="1" key="1">
    <citation type="journal article" date="2014" name="Front. Microbiol.">
        <title>High frequency of phylogenetically diverse reductive dehalogenase-homologous genes in deep subseafloor sedimentary metagenomes.</title>
        <authorList>
            <person name="Kawai M."/>
            <person name="Futagami T."/>
            <person name="Toyoda A."/>
            <person name="Takaki Y."/>
            <person name="Nishi S."/>
            <person name="Hori S."/>
            <person name="Arai W."/>
            <person name="Tsubouchi T."/>
            <person name="Morono Y."/>
            <person name="Uchiyama I."/>
            <person name="Ito T."/>
            <person name="Fujiyama A."/>
            <person name="Inagaki F."/>
            <person name="Takami H."/>
        </authorList>
    </citation>
    <scope>NUCLEOTIDE SEQUENCE</scope>
    <source>
        <strain evidence="1">Expedition CK06-06</strain>
    </source>
</reference>
<feature type="non-terminal residue" evidence="1">
    <location>
        <position position="1"/>
    </location>
</feature>
<evidence type="ECO:0000313" key="1">
    <source>
        <dbReference type="EMBL" id="GAH52955.1"/>
    </source>
</evidence>
<gene>
    <name evidence="1" type="ORF">S03H2_39982</name>
</gene>
<protein>
    <submittedName>
        <fullName evidence="1">Uncharacterized protein</fullName>
    </submittedName>
</protein>
<dbReference type="AlphaFoldDB" id="X1H7E4"/>
<accession>X1H7E4</accession>
<comment type="caution">
    <text evidence="1">The sequence shown here is derived from an EMBL/GenBank/DDBJ whole genome shotgun (WGS) entry which is preliminary data.</text>
</comment>
<dbReference type="EMBL" id="BARU01024755">
    <property type="protein sequence ID" value="GAH52955.1"/>
    <property type="molecule type" value="Genomic_DNA"/>
</dbReference>
<proteinExistence type="predicted"/>